<dbReference type="PROSITE" id="PS50013">
    <property type="entry name" value="CHROMO_2"/>
    <property type="match status" value="1"/>
</dbReference>
<dbReference type="SUPFAM" id="SSF54160">
    <property type="entry name" value="Chromo domain-like"/>
    <property type="match status" value="1"/>
</dbReference>
<dbReference type="Pfam" id="PF00665">
    <property type="entry name" value="rve"/>
    <property type="match status" value="1"/>
</dbReference>
<dbReference type="InterPro" id="IPR001584">
    <property type="entry name" value="Integrase_cat-core"/>
</dbReference>
<dbReference type="InterPro" id="IPR012337">
    <property type="entry name" value="RNaseH-like_sf"/>
</dbReference>
<accession>A0ABD2XP00</accession>
<dbReference type="InterPro" id="IPR036397">
    <property type="entry name" value="RNaseH_sf"/>
</dbReference>
<comment type="caution">
    <text evidence="3">The sequence shown here is derived from an EMBL/GenBank/DDBJ whole genome shotgun (WGS) entry which is preliminary data.</text>
</comment>
<proteinExistence type="predicted"/>
<dbReference type="Proteomes" id="UP001627154">
    <property type="component" value="Unassembled WGS sequence"/>
</dbReference>
<gene>
    <name evidence="3" type="ORF">TKK_000962</name>
</gene>
<dbReference type="AlphaFoldDB" id="A0ABD2XP00"/>
<protein>
    <recommendedName>
        <fullName evidence="5">Integrase catalytic domain-containing protein</fullName>
    </recommendedName>
</protein>
<sequence>MVAIDDTWQADLVEMIPYAKVNSGYKYLLTVIDVFSKHAWGLPVKTKTAEDVSRAMASILNSGKHPKNLHTDNGKEFYNSTFSQLMNKFKINHYSTFTHMKASICERFNRTLKEKMWRLFSLNGNYKWLDGLPKLLNDYNNTVHRTIGMKPKDVKKSNEKELLLRYNAMSLASTTQPREKFKVGDKVRISKAKHVFEKGYTPNYTTEIFKISRVVKTQPVTYHLKDYQDQPISGAFYEQEISLANYPDVYLIEKIVKKKNDKIFVKWLGFDESHNSWINKDDYV</sequence>
<evidence type="ECO:0000313" key="3">
    <source>
        <dbReference type="EMBL" id="KAL3406839.1"/>
    </source>
</evidence>
<reference evidence="3 4" key="1">
    <citation type="journal article" date="2024" name="bioRxiv">
        <title>A reference genome for Trichogramma kaykai: A tiny desert-dwelling parasitoid wasp with competing sex-ratio distorters.</title>
        <authorList>
            <person name="Culotta J."/>
            <person name="Lindsey A.R."/>
        </authorList>
    </citation>
    <scope>NUCLEOTIDE SEQUENCE [LARGE SCALE GENOMIC DNA]</scope>
    <source>
        <strain evidence="3 4">KSX58</strain>
    </source>
</reference>
<dbReference type="PANTHER" id="PTHR46585:SF1">
    <property type="entry name" value="CHROMO DOMAIN-CONTAINING PROTEIN"/>
    <property type="match status" value="1"/>
</dbReference>
<evidence type="ECO:0000313" key="4">
    <source>
        <dbReference type="Proteomes" id="UP001627154"/>
    </source>
</evidence>
<dbReference type="InterPro" id="IPR000953">
    <property type="entry name" value="Chromo/chromo_shadow_dom"/>
</dbReference>
<dbReference type="GO" id="GO:0005694">
    <property type="term" value="C:chromosome"/>
    <property type="evidence" value="ECO:0007669"/>
    <property type="project" value="UniProtKB-ARBA"/>
</dbReference>
<evidence type="ECO:0000259" key="2">
    <source>
        <dbReference type="PROSITE" id="PS50994"/>
    </source>
</evidence>
<organism evidence="3 4">
    <name type="scientific">Trichogramma kaykai</name>
    <dbReference type="NCBI Taxonomy" id="54128"/>
    <lineage>
        <taxon>Eukaryota</taxon>
        <taxon>Metazoa</taxon>
        <taxon>Ecdysozoa</taxon>
        <taxon>Arthropoda</taxon>
        <taxon>Hexapoda</taxon>
        <taxon>Insecta</taxon>
        <taxon>Pterygota</taxon>
        <taxon>Neoptera</taxon>
        <taxon>Endopterygota</taxon>
        <taxon>Hymenoptera</taxon>
        <taxon>Apocrita</taxon>
        <taxon>Proctotrupomorpha</taxon>
        <taxon>Chalcidoidea</taxon>
        <taxon>Trichogrammatidae</taxon>
        <taxon>Trichogramma</taxon>
    </lineage>
</organism>
<evidence type="ECO:0008006" key="5">
    <source>
        <dbReference type="Google" id="ProtNLM"/>
    </source>
</evidence>
<feature type="domain" description="Integrase catalytic" evidence="2">
    <location>
        <begin position="1"/>
        <end position="159"/>
    </location>
</feature>
<evidence type="ECO:0000259" key="1">
    <source>
        <dbReference type="PROSITE" id="PS50013"/>
    </source>
</evidence>
<feature type="domain" description="Chromo" evidence="1">
    <location>
        <begin position="250"/>
        <end position="284"/>
    </location>
</feature>
<name>A0ABD2XP00_9HYME</name>
<dbReference type="SUPFAM" id="SSF53098">
    <property type="entry name" value="Ribonuclease H-like"/>
    <property type="match status" value="1"/>
</dbReference>
<dbReference type="PROSITE" id="PS50994">
    <property type="entry name" value="INTEGRASE"/>
    <property type="match status" value="1"/>
</dbReference>
<dbReference type="PANTHER" id="PTHR46585">
    <property type="entry name" value="INTEGRASE CORE DOMAIN CONTAINING PROTEIN"/>
    <property type="match status" value="1"/>
</dbReference>
<dbReference type="Gene3D" id="3.30.420.10">
    <property type="entry name" value="Ribonuclease H-like superfamily/Ribonuclease H"/>
    <property type="match status" value="1"/>
</dbReference>
<keyword evidence="4" id="KW-1185">Reference proteome</keyword>
<dbReference type="InterPro" id="IPR016197">
    <property type="entry name" value="Chromo-like_dom_sf"/>
</dbReference>
<dbReference type="EMBL" id="JBJJXI010000018">
    <property type="protein sequence ID" value="KAL3406839.1"/>
    <property type="molecule type" value="Genomic_DNA"/>
</dbReference>